<dbReference type="Proteomes" id="UP000471152">
    <property type="component" value="Unassembled WGS sequence"/>
</dbReference>
<dbReference type="EMBL" id="JAAGWB010000036">
    <property type="protein sequence ID" value="NEN51944.1"/>
    <property type="molecule type" value="Genomic_DNA"/>
</dbReference>
<feature type="transmembrane region" description="Helical" evidence="1">
    <location>
        <begin position="151"/>
        <end position="169"/>
    </location>
</feature>
<reference evidence="2 4" key="1">
    <citation type="submission" date="2020-01" db="EMBL/GenBank/DDBJ databases">
        <title>the WGS Modestobacter muralis CPCC 204518.</title>
        <authorList>
            <person name="Jiang Z."/>
        </authorList>
    </citation>
    <scope>NUCLEOTIDE SEQUENCE [LARGE SCALE GENOMIC DNA]</scope>
    <source>
        <strain evidence="2 4">DSM 100205</strain>
    </source>
</reference>
<sequence length="201" mass="20753">MTAPVRVPTRAPALVLAGAGGAAAGVAAKAADFSSWRWANDLGHYPAAWVLVVALIGWRAPSLRAAAVRSAVFFAAMSLSYYTWAALVLDRGWELRLLVAWEVLSATAVPVTAAAGHVATRRTGWLPGAMLAMAAGIALGGGVLAGPGAHPVQAVVDVVVAVVLVVVLPRDGRTRLWAVALTGPLTWVAAQLLDVLRSLLD</sequence>
<organism evidence="3 5">
    <name type="scientific">Modestobacter muralis</name>
    <dbReference type="NCBI Taxonomy" id="1608614"/>
    <lineage>
        <taxon>Bacteria</taxon>
        <taxon>Bacillati</taxon>
        <taxon>Actinomycetota</taxon>
        <taxon>Actinomycetes</taxon>
        <taxon>Geodermatophilales</taxon>
        <taxon>Geodermatophilaceae</taxon>
        <taxon>Modestobacter</taxon>
    </lineage>
</organism>
<evidence type="ECO:0000313" key="5">
    <source>
        <dbReference type="Proteomes" id="UP000471152"/>
    </source>
</evidence>
<feature type="transmembrane region" description="Helical" evidence="1">
    <location>
        <begin position="43"/>
        <end position="60"/>
    </location>
</feature>
<evidence type="ECO:0000313" key="3">
    <source>
        <dbReference type="EMBL" id="NEN51944.1"/>
    </source>
</evidence>
<keyword evidence="1" id="KW-1133">Transmembrane helix</keyword>
<dbReference type="Proteomes" id="UP000468828">
    <property type="component" value="Unassembled WGS sequence"/>
</dbReference>
<evidence type="ECO:0000256" key="1">
    <source>
        <dbReference type="SAM" id="Phobius"/>
    </source>
</evidence>
<accession>A0A6P0HD48</accession>
<evidence type="ECO:0000313" key="2">
    <source>
        <dbReference type="EMBL" id="NEK95056.1"/>
    </source>
</evidence>
<keyword evidence="1" id="KW-0472">Membrane</keyword>
<reference evidence="3 5" key="2">
    <citation type="submission" date="2020-02" db="EMBL/GenBank/DDBJ databases">
        <title>The WGS of Modestobacter muralis DSM 100205.</title>
        <authorList>
            <person name="Jiang Z."/>
        </authorList>
    </citation>
    <scope>NUCLEOTIDE SEQUENCE [LARGE SCALE GENOMIC DNA]</scope>
    <source>
        <strain evidence="3 5">DSM 100205</strain>
    </source>
</reference>
<dbReference type="InterPro" id="IPR045393">
    <property type="entry name" value="DUF6518"/>
</dbReference>
<evidence type="ECO:0000313" key="4">
    <source>
        <dbReference type="Proteomes" id="UP000468828"/>
    </source>
</evidence>
<gene>
    <name evidence="3" type="ORF">G3R41_13515</name>
    <name evidence="2" type="ORF">GCU67_12860</name>
</gene>
<comment type="caution">
    <text evidence="3">The sequence shown here is derived from an EMBL/GenBank/DDBJ whole genome shotgun (WGS) entry which is preliminary data.</text>
</comment>
<feature type="transmembrane region" description="Helical" evidence="1">
    <location>
        <begin position="95"/>
        <end position="118"/>
    </location>
</feature>
<name>A0A6P0HD48_9ACTN</name>
<dbReference type="AlphaFoldDB" id="A0A6P0HD48"/>
<protein>
    <submittedName>
        <fullName evidence="3">Uncharacterized protein</fullName>
    </submittedName>
</protein>
<feature type="transmembrane region" description="Helical" evidence="1">
    <location>
        <begin position="72"/>
        <end position="89"/>
    </location>
</feature>
<dbReference type="RefSeq" id="WP_163611624.1">
    <property type="nucleotide sequence ID" value="NZ_JAAGWB010000036.1"/>
</dbReference>
<proteinExistence type="predicted"/>
<feature type="transmembrane region" description="Helical" evidence="1">
    <location>
        <begin position="176"/>
        <end position="193"/>
    </location>
</feature>
<keyword evidence="4" id="KW-1185">Reference proteome</keyword>
<feature type="transmembrane region" description="Helical" evidence="1">
    <location>
        <begin position="125"/>
        <end position="145"/>
    </location>
</feature>
<dbReference type="Pfam" id="PF20128">
    <property type="entry name" value="DUF6518"/>
    <property type="match status" value="1"/>
</dbReference>
<dbReference type="EMBL" id="JAAGWH010000034">
    <property type="protein sequence ID" value="NEK95056.1"/>
    <property type="molecule type" value="Genomic_DNA"/>
</dbReference>
<keyword evidence="1" id="KW-0812">Transmembrane</keyword>